<name>A0A940MXC4_9RHOB</name>
<evidence type="ECO:0000313" key="4">
    <source>
        <dbReference type="EMBL" id="MBP0484589.1"/>
    </source>
</evidence>
<protein>
    <submittedName>
        <fullName evidence="4">Flagellar biosynthesis repressor FlbT</fullName>
    </submittedName>
</protein>
<keyword evidence="1" id="KW-0678">Repressor</keyword>
<evidence type="ECO:0000256" key="2">
    <source>
        <dbReference type="ARBA" id="ARBA00022795"/>
    </source>
</evidence>
<dbReference type="GO" id="GO:0006402">
    <property type="term" value="P:mRNA catabolic process"/>
    <property type="evidence" value="ECO:0007669"/>
    <property type="project" value="InterPro"/>
</dbReference>
<keyword evidence="4" id="KW-0969">Cilium</keyword>
<evidence type="ECO:0000313" key="5">
    <source>
        <dbReference type="Proteomes" id="UP000675940"/>
    </source>
</evidence>
<comment type="caution">
    <text evidence="4">The sequence shown here is derived from an EMBL/GenBank/DDBJ whole genome shotgun (WGS) entry which is preliminary data.</text>
</comment>
<keyword evidence="4" id="KW-0282">Flagellum</keyword>
<evidence type="ECO:0000256" key="1">
    <source>
        <dbReference type="ARBA" id="ARBA00022491"/>
    </source>
</evidence>
<dbReference type="Proteomes" id="UP000675940">
    <property type="component" value="Unassembled WGS sequence"/>
</dbReference>
<gene>
    <name evidence="4" type="ORF">J5474_19125</name>
</gene>
<dbReference type="EMBL" id="JAGISH010000014">
    <property type="protein sequence ID" value="MBP0484589.1"/>
    <property type="molecule type" value="Genomic_DNA"/>
</dbReference>
<dbReference type="GO" id="GO:1902209">
    <property type="term" value="P:negative regulation of bacterial-type flagellum assembly"/>
    <property type="evidence" value="ECO:0007669"/>
    <property type="project" value="InterPro"/>
</dbReference>
<evidence type="ECO:0000256" key="3">
    <source>
        <dbReference type="ARBA" id="ARBA00022884"/>
    </source>
</evidence>
<proteinExistence type="predicted"/>
<keyword evidence="5" id="KW-1185">Reference proteome</keyword>
<dbReference type="GO" id="GO:0048027">
    <property type="term" value="F:mRNA 5'-UTR binding"/>
    <property type="evidence" value="ECO:0007669"/>
    <property type="project" value="InterPro"/>
</dbReference>
<sequence length="138" mass="15324">MALNLALKPYERIVVNGCMIRNGGRKSTITVETRADIIRETDIIKPDQATTPVRRVYLLIQSALVDVERREQLVKAAQIALAELATVFTPDLRNCVFVAANNVSRGEYFTALRDLRPLLKREDEVFGPRIVAGGETGA</sequence>
<dbReference type="InterPro" id="IPR009967">
    <property type="entry name" value="Flagellum_FlbT"/>
</dbReference>
<dbReference type="GO" id="GO:0044781">
    <property type="term" value="P:bacterial-type flagellum organization"/>
    <property type="evidence" value="ECO:0007669"/>
    <property type="project" value="UniProtKB-KW"/>
</dbReference>
<keyword evidence="4" id="KW-0966">Cell projection</keyword>
<dbReference type="RefSeq" id="WP_209363079.1">
    <property type="nucleotide sequence ID" value="NZ_JAGISH010000014.1"/>
</dbReference>
<keyword evidence="2" id="KW-1005">Bacterial flagellum biogenesis</keyword>
<organism evidence="4 5">
    <name type="scientific">Sagittula salina</name>
    <dbReference type="NCBI Taxonomy" id="2820268"/>
    <lineage>
        <taxon>Bacteria</taxon>
        <taxon>Pseudomonadati</taxon>
        <taxon>Pseudomonadota</taxon>
        <taxon>Alphaproteobacteria</taxon>
        <taxon>Rhodobacterales</taxon>
        <taxon>Roseobacteraceae</taxon>
        <taxon>Sagittula</taxon>
    </lineage>
</organism>
<reference evidence="4" key="1">
    <citation type="submission" date="2021-03" db="EMBL/GenBank/DDBJ databases">
        <title>Sagittula salina sp. nov. strain M10.9X isolated from the marine waste.</title>
        <authorList>
            <person name="Satari L."/>
            <person name="Molina-Menor E."/>
            <person name="Vidal-Verdu A."/>
            <person name="Pascual J."/>
            <person name="Pereto J."/>
            <person name="Porcar M."/>
        </authorList>
    </citation>
    <scope>NUCLEOTIDE SEQUENCE</scope>
    <source>
        <strain evidence="4">M10.9X</strain>
    </source>
</reference>
<keyword evidence="3" id="KW-0694">RNA-binding</keyword>
<accession>A0A940MXC4</accession>
<dbReference type="Pfam" id="PF07378">
    <property type="entry name" value="FlbT"/>
    <property type="match status" value="1"/>
</dbReference>
<dbReference type="AlphaFoldDB" id="A0A940MXC4"/>